<evidence type="ECO:0000256" key="1">
    <source>
        <dbReference type="ARBA" id="ARBA00023015"/>
    </source>
</evidence>
<keyword evidence="2" id="KW-0238">DNA-binding</keyword>
<dbReference type="InterPro" id="IPR018490">
    <property type="entry name" value="cNMP-bd_dom_sf"/>
</dbReference>
<keyword evidence="3" id="KW-0804">Transcription</keyword>
<organism evidence="5 6">
    <name type="scientific">Sphingomonas astaxanthinifaciens DSM 22298</name>
    <dbReference type="NCBI Taxonomy" id="1123267"/>
    <lineage>
        <taxon>Bacteria</taxon>
        <taxon>Pseudomonadati</taxon>
        <taxon>Pseudomonadota</taxon>
        <taxon>Alphaproteobacteria</taxon>
        <taxon>Sphingomonadales</taxon>
        <taxon>Sphingomonadaceae</taxon>
        <taxon>Sphingomonas</taxon>
    </lineage>
</organism>
<keyword evidence="1" id="KW-0805">Transcription regulation</keyword>
<dbReference type="SMART" id="SM00419">
    <property type="entry name" value="HTH_CRP"/>
    <property type="match status" value="1"/>
</dbReference>
<dbReference type="CDD" id="cd00038">
    <property type="entry name" value="CAP_ED"/>
    <property type="match status" value="1"/>
</dbReference>
<dbReference type="SUPFAM" id="SSF51206">
    <property type="entry name" value="cAMP-binding domain-like"/>
    <property type="match status" value="1"/>
</dbReference>
<dbReference type="InterPro" id="IPR014710">
    <property type="entry name" value="RmlC-like_jellyroll"/>
</dbReference>
<name>A0ABQ5Z5S5_9SPHN</name>
<dbReference type="InterPro" id="IPR036388">
    <property type="entry name" value="WH-like_DNA-bd_sf"/>
</dbReference>
<reference evidence="6" key="1">
    <citation type="journal article" date="2019" name="Int. J. Syst. Evol. Microbiol.">
        <title>The Global Catalogue of Microorganisms (GCM) 10K type strain sequencing project: providing services to taxonomists for standard genome sequencing and annotation.</title>
        <authorList>
            <consortium name="The Broad Institute Genomics Platform"/>
            <consortium name="The Broad Institute Genome Sequencing Center for Infectious Disease"/>
            <person name="Wu L."/>
            <person name="Ma J."/>
        </authorList>
    </citation>
    <scope>NUCLEOTIDE SEQUENCE [LARGE SCALE GENOMIC DNA]</scope>
    <source>
        <strain evidence="6">NBRC 102146</strain>
    </source>
</reference>
<dbReference type="InterPro" id="IPR000595">
    <property type="entry name" value="cNMP-bd_dom"/>
</dbReference>
<dbReference type="EMBL" id="BSOO01000018">
    <property type="protein sequence ID" value="GLR48068.1"/>
    <property type="molecule type" value="Genomic_DNA"/>
</dbReference>
<dbReference type="InterPro" id="IPR036390">
    <property type="entry name" value="WH_DNA-bd_sf"/>
</dbReference>
<proteinExistence type="predicted"/>
<dbReference type="PROSITE" id="PS51063">
    <property type="entry name" value="HTH_CRP_2"/>
    <property type="match status" value="1"/>
</dbReference>
<protein>
    <submittedName>
        <fullName evidence="5">Transcriptional regulator</fullName>
    </submittedName>
</protein>
<gene>
    <name evidence="5" type="ORF">GCM10007925_17810</name>
</gene>
<dbReference type="Pfam" id="PF00027">
    <property type="entry name" value="cNMP_binding"/>
    <property type="match status" value="1"/>
</dbReference>
<evidence type="ECO:0000259" key="4">
    <source>
        <dbReference type="PROSITE" id="PS51063"/>
    </source>
</evidence>
<dbReference type="Gene3D" id="2.60.120.10">
    <property type="entry name" value="Jelly Rolls"/>
    <property type="match status" value="1"/>
</dbReference>
<keyword evidence="6" id="KW-1185">Reference proteome</keyword>
<sequence length="239" mass="27021">MIERHFTKLRMRDDISREEENALRAAIDGTISFPPDRIVLHAGRELTHSTLLLDGIACRYKDLRGGERQVTGLHLPGDFLDLHGFTLKRLDQHVATLTACTFATVPHTALTAITERLPHLTRAYWFETNLDAAIHREWEVSLGRRTARGRLAHLFCELQVRLEVVGLAEADGYALPLTQSDLAECMGLTTVHTNRTLRELRTAGLVEFRDGRVTILDLAGLRQAADFDPAYLYLEKRAR</sequence>
<dbReference type="Pfam" id="PF13545">
    <property type="entry name" value="HTH_Crp_2"/>
    <property type="match status" value="1"/>
</dbReference>
<evidence type="ECO:0000313" key="6">
    <source>
        <dbReference type="Proteomes" id="UP001156703"/>
    </source>
</evidence>
<comment type="caution">
    <text evidence="5">The sequence shown here is derived from an EMBL/GenBank/DDBJ whole genome shotgun (WGS) entry which is preliminary data.</text>
</comment>
<dbReference type="InterPro" id="IPR012318">
    <property type="entry name" value="HTH_CRP"/>
</dbReference>
<feature type="domain" description="HTH crp-type" evidence="4">
    <location>
        <begin position="145"/>
        <end position="219"/>
    </location>
</feature>
<evidence type="ECO:0000256" key="3">
    <source>
        <dbReference type="ARBA" id="ARBA00023163"/>
    </source>
</evidence>
<dbReference type="Proteomes" id="UP001156703">
    <property type="component" value="Unassembled WGS sequence"/>
</dbReference>
<accession>A0ABQ5Z5S5</accession>
<dbReference type="RefSeq" id="WP_029940311.1">
    <property type="nucleotide sequence ID" value="NZ_BSOO01000018.1"/>
</dbReference>
<evidence type="ECO:0000256" key="2">
    <source>
        <dbReference type="ARBA" id="ARBA00023125"/>
    </source>
</evidence>
<evidence type="ECO:0000313" key="5">
    <source>
        <dbReference type="EMBL" id="GLR48068.1"/>
    </source>
</evidence>
<dbReference type="Gene3D" id="1.10.10.10">
    <property type="entry name" value="Winged helix-like DNA-binding domain superfamily/Winged helix DNA-binding domain"/>
    <property type="match status" value="1"/>
</dbReference>
<dbReference type="SUPFAM" id="SSF46785">
    <property type="entry name" value="Winged helix' DNA-binding domain"/>
    <property type="match status" value="1"/>
</dbReference>